<evidence type="ECO:0000256" key="1">
    <source>
        <dbReference type="ARBA" id="ARBA00004141"/>
    </source>
</evidence>
<feature type="transmembrane region" description="Helical" evidence="8">
    <location>
        <begin position="292"/>
        <end position="310"/>
    </location>
</feature>
<evidence type="ECO:0000256" key="7">
    <source>
        <dbReference type="ARBA" id="ARBA00023180"/>
    </source>
</evidence>
<feature type="transmembrane region" description="Helical" evidence="8">
    <location>
        <begin position="262"/>
        <end position="286"/>
    </location>
</feature>
<keyword evidence="5 8" id="KW-1133">Transmembrane helix</keyword>
<organism evidence="9 10">
    <name type="scientific">Tieghemostelium lacteum</name>
    <name type="common">Slime mold</name>
    <name type="synonym">Dictyostelium lacteum</name>
    <dbReference type="NCBI Taxonomy" id="361077"/>
    <lineage>
        <taxon>Eukaryota</taxon>
        <taxon>Amoebozoa</taxon>
        <taxon>Evosea</taxon>
        <taxon>Eumycetozoa</taxon>
        <taxon>Dictyostelia</taxon>
        <taxon>Dictyosteliales</taxon>
        <taxon>Raperosteliaceae</taxon>
        <taxon>Tieghemostelium</taxon>
    </lineage>
</organism>
<feature type="transmembrane region" description="Helical" evidence="8">
    <location>
        <begin position="207"/>
        <end position="230"/>
    </location>
</feature>
<keyword evidence="10" id="KW-1185">Reference proteome</keyword>
<comment type="caution">
    <text evidence="9">The sequence shown here is derived from an EMBL/GenBank/DDBJ whole genome shotgun (WGS) entry which is preliminary data.</text>
</comment>
<accession>A0A151ZG85</accession>
<dbReference type="InParanoid" id="A0A151ZG85"/>
<comment type="subcellular location">
    <subcellularLocation>
        <location evidence="1">Membrane</location>
        <topology evidence="1">Multi-pass membrane protein</topology>
    </subcellularLocation>
</comment>
<dbReference type="AlphaFoldDB" id="A0A151ZG85"/>
<feature type="transmembrane region" description="Helical" evidence="8">
    <location>
        <begin position="126"/>
        <end position="146"/>
    </location>
</feature>
<dbReference type="Pfam" id="PF13965">
    <property type="entry name" value="SID-1_RNA_chan"/>
    <property type="match status" value="1"/>
</dbReference>
<feature type="transmembrane region" description="Helical" evidence="8">
    <location>
        <begin position="183"/>
        <end position="201"/>
    </location>
</feature>
<dbReference type="InterPro" id="IPR025958">
    <property type="entry name" value="SID1_TM_fam"/>
</dbReference>
<evidence type="ECO:0000313" key="9">
    <source>
        <dbReference type="EMBL" id="KYQ92937.1"/>
    </source>
</evidence>
<gene>
    <name evidence="9" type="ORF">DLAC_05533</name>
</gene>
<dbReference type="GO" id="GO:0005764">
    <property type="term" value="C:lysosome"/>
    <property type="evidence" value="ECO:0007669"/>
    <property type="project" value="TreeGrafter"/>
</dbReference>
<dbReference type="OrthoDB" id="416618at2759"/>
<dbReference type="OMA" id="FTLHQKR"/>
<dbReference type="STRING" id="361077.A0A151ZG85"/>
<dbReference type="PANTHER" id="PTHR12185">
    <property type="entry name" value="SID1 TRANSMEMBRANE FAMILY MEMEBER"/>
    <property type="match status" value="1"/>
</dbReference>
<keyword evidence="7" id="KW-0325">Glycoprotein</keyword>
<dbReference type="GO" id="GO:0005886">
    <property type="term" value="C:plasma membrane"/>
    <property type="evidence" value="ECO:0007669"/>
    <property type="project" value="TreeGrafter"/>
</dbReference>
<dbReference type="GO" id="GO:0051033">
    <property type="term" value="F:RNA transmembrane transporter activity"/>
    <property type="evidence" value="ECO:0007669"/>
    <property type="project" value="TreeGrafter"/>
</dbReference>
<keyword evidence="6 8" id="KW-0472">Membrane</keyword>
<evidence type="ECO:0000256" key="5">
    <source>
        <dbReference type="ARBA" id="ARBA00022989"/>
    </source>
</evidence>
<dbReference type="PANTHER" id="PTHR12185:SF14">
    <property type="entry name" value="CHOLESTEROL UPTAKE PROTEIN 1"/>
    <property type="match status" value="1"/>
</dbReference>
<reference evidence="9 10" key="1">
    <citation type="submission" date="2015-12" db="EMBL/GenBank/DDBJ databases">
        <title>Dictyostelia acquired genes for synthesis and detection of signals that induce cell-type specialization by lateral gene transfer from prokaryotes.</title>
        <authorList>
            <person name="Gloeckner G."/>
            <person name="Schaap P."/>
        </authorList>
    </citation>
    <scope>NUCLEOTIDE SEQUENCE [LARGE SCALE GENOMIC DNA]</scope>
    <source>
        <strain evidence="9 10">TK</strain>
    </source>
</reference>
<evidence type="ECO:0000313" key="10">
    <source>
        <dbReference type="Proteomes" id="UP000076078"/>
    </source>
</evidence>
<feature type="transmembrane region" description="Helical" evidence="8">
    <location>
        <begin position="152"/>
        <end position="171"/>
    </location>
</feature>
<feature type="transmembrane region" description="Helical" evidence="8">
    <location>
        <begin position="81"/>
        <end position="106"/>
    </location>
</feature>
<comment type="similarity">
    <text evidence="2">Belongs to the SID1 family.</text>
</comment>
<dbReference type="EMBL" id="LODT01000028">
    <property type="protein sequence ID" value="KYQ92937.1"/>
    <property type="molecule type" value="Genomic_DNA"/>
</dbReference>
<dbReference type="GO" id="GO:0003725">
    <property type="term" value="F:double-stranded RNA binding"/>
    <property type="evidence" value="ECO:0007669"/>
    <property type="project" value="TreeGrafter"/>
</dbReference>
<dbReference type="FunCoup" id="A0A151ZG85">
    <property type="interactions" value="17"/>
</dbReference>
<evidence type="ECO:0000256" key="2">
    <source>
        <dbReference type="ARBA" id="ARBA00006618"/>
    </source>
</evidence>
<proteinExistence type="inferred from homology"/>
<evidence type="ECO:0000256" key="8">
    <source>
        <dbReference type="SAM" id="Phobius"/>
    </source>
</evidence>
<evidence type="ECO:0000256" key="3">
    <source>
        <dbReference type="ARBA" id="ARBA00022692"/>
    </source>
</evidence>
<keyword evidence="3 8" id="KW-0812">Transmembrane</keyword>
<feature type="transmembrane region" description="Helical" evidence="8">
    <location>
        <begin position="322"/>
        <end position="344"/>
    </location>
</feature>
<keyword evidence="4" id="KW-0732">Signal</keyword>
<dbReference type="Proteomes" id="UP000076078">
    <property type="component" value="Unassembled WGS sequence"/>
</dbReference>
<feature type="transmembrane region" description="Helical" evidence="8">
    <location>
        <begin position="40"/>
        <end position="61"/>
    </location>
</feature>
<feature type="transmembrane region" description="Helical" evidence="8">
    <location>
        <begin position="376"/>
        <end position="395"/>
    </location>
</feature>
<sequence>MELDIEERQSIIELPVNVQELLLQSELRRQLKSQPVYLKYFWKILLIISVFYSLPSIQFVFFQYSDSDIKCYFNYKCVRPFLGLTAFNNVLSNIFYIVSGSSFLLITYLTRAKEDGIHGLHTDMSLYYSMGLTILLEGFFSALYHVCPSRLNFQFDTTFMLIGSGLLFFTLHQKRHATYTAGAFKAFTFFSLFIFFNFLSLTNINPYVFWALFMILFAYISIFGSAYLLAHRRLGLNPSVTVLWSYYKKILQPSTIEDKPRFIAILFSNVFSWACVIAFAILGIAYNMSKNFSNLILGVIILNFLVYLFYYIAMKIKYGEKVYAFIWVLFVVMVSSWGLGIYFFEIPVTNKFLSFDESKLLNRPCVVFDYFDTHDVWHFFSSIGLFSIMSIVYFIDFDLRKVPRSLIHVF</sequence>
<evidence type="ECO:0000256" key="4">
    <source>
        <dbReference type="ARBA" id="ARBA00022729"/>
    </source>
</evidence>
<evidence type="ECO:0000256" key="6">
    <source>
        <dbReference type="ARBA" id="ARBA00023136"/>
    </source>
</evidence>
<protein>
    <submittedName>
        <fullName evidence="9">Transmembrane protein</fullName>
    </submittedName>
</protein>
<name>A0A151ZG85_TIELA</name>